<evidence type="ECO:0000313" key="3">
    <source>
        <dbReference type="Proteomes" id="UP000029052"/>
    </source>
</evidence>
<proteinExistence type="predicted"/>
<keyword evidence="3" id="KW-1185">Reference proteome</keyword>
<dbReference type="RefSeq" id="WP_156095709.1">
    <property type="nucleotide sequence ID" value="NZ_JGZB01000002.1"/>
</dbReference>
<feature type="chain" id="PRO_5038487498" evidence="1">
    <location>
        <begin position="24"/>
        <end position="91"/>
    </location>
</feature>
<protein>
    <submittedName>
        <fullName evidence="2">Uncharacterized protein</fullName>
    </submittedName>
</protein>
<feature type="signal peptide" evidence="1">
    <location>
        <begin position="1"/>
        <end position="23"/>
    </location>
</feature>
<keyword evidence="1" id="KW-0732">Signal</keyword>
<evidence type="ECO:0000313" key="2">
    <source>
        <dbReference type="EMBL" id="KFI69381.1"/>
    </source>
</evidence>
<dbReference type="EMBL" id="JGZB01000002">
    <property type="protein sequence ID" value="KFI69381.1"/>
    <property type="molecule type" value="Genomic_DNA"/>
</dbReference>
<feature type="non-terminal residue" evidence="2">
    <location>
        <position position="91"/>
    </location>
</feature>
<dbReference type="AlphaFoldDB" id="A0A087BED1"/>
<sequence length="91" mass="9470">MHIPTLKRMATTLTAALAGAAMLAGLSACGPDASTPSAERRLVGEYGHVKHARILDVLQGTSLGRGRGLRPRGAFRARCGRVGTACGQSRE</sequence>
<dbReference type="STRING" id="1692.BMAGN_1158"/>
<gene>
    <name evidence="2" type="ORF">BMAGN_1158</name>
</gene>
<comment type="caution">
    <text evidence="2">The sequence shown here is derived from an EMBL/GenBank/DDBJ whole genome shotgun (WGS) entry which is preliminary data.</text>
</comment>
<dbReference type="PROSITE" id="PS51257">
    <property type="entry name" value="PROKAR_LIPOPROTEIN"/>
    <property type="match status" value="1"/>
</dbReference>
<accession>A0A087BED1</accession>
<reference evidence="2 3" key="1">
    <citation type="submission" date="2014-03" db="EMBL/GenBank/DDBJ databases">
        <title>Genomics of Bifidobacteria.</title>
        <authorList>
            <person name="Ventura M."/>
            <person name="Milani C."/>
            <person name="Lugli G.A."/>
        </authorList>
    </citation>
    <scope>NUCLEOTIDE SEQUENCE [LARGE SCALE GENOMIC DNA]</scope>
    <source>
        <strain evidence="2 3">LMG 11591</strain>
    </source>
</reference>
<dbReference type="Proteomes" id="UP000029052">
    <property type="component" value="Unassembled WGS sequence"/>
</dbReference>
<organism evidence="2 3">
    <name type="scientific">Bifidobacterium magnum</name>
    <dbReference type="NCBI Taxonomy" id="1692"/>
    <lineage>
        <taxon>Bacteria</taxon>
        <taxon>Bacillati</taxon>
        <taxon>Actinomycetota</taxon>
        <taxon>Actinomycetes</taxon>
        <taxon>Bifidobacteriales</taxon>
        <taxon>Bifidobacteriaceae</taxon>
        <taxon>Bifidobacterium</taxon>
    </lineage>
</organism>
<name>A0A087BED1_9BIFI</name>
<evidence type="ECO:0000256" key="1">
    <source>
        <dbReference type="SAM" id="SignalP"/>
    </source>
</evidence>